<organism evidence="5 6">
    <name type="scientific">Succinatimonas hippei (strain DSM 22608 / JCM 16073 / KCTC 15190 / YIT 12066)</name>
    <dbReference type="NCBI Taxonomy" id="762983"/>
    <lineage>
        <taxon>Bacteria</taxon>
        <taxon>Pseudomonadati</taxon>
        <taxon>Pseudomonadota</taxon>
        <taxon>Gammaproteobacteria</taxon>
        <taxon>Aeromonadales</taxon>
        <taxon>Succinivibrionaceae</taxon>
        <taxon>Succinatimonas</taxon>
    </lineage>
</organism>
<dbReference type="InterPro" id="IPR014001">
    <property type="entry name" value="Helicase_ATP-bd"/>
</dbReference>
<dbReference type="RefSeq" id="WP_009143226.1">
    <property type="nucleotide sequence ID" value="NZ_GL830988.1"/>
</dbReference>
<dbReference type="InterPro" id="IPR011545">
    <property type="entry name" value="DEAD/DEAH_box_helicase_dom"/>
</dbReference>
<dbReference type="SMART" id="SM00487">
    <property type="entry name" value="DEXDc"/>
    <property type="match status" value="1"/>
</dbReference>
<accession>E8LJY8</accession>
<keyword evidence="5" id="KW-0347">Helicase</keyword>
<dbReference type="PANTHER" id="PTHR47962:SF5">
    <property type="entry name" value="ATP-DEPENDENT HELICASE LHR-RELATED"/>
    <property type="match status" value="1"/>
</dbReference>
<dbReference type="Gene3D" id="3.40.50.300">
    <property type="entry name" value="P-loop containing nucleotide triphosphate hydrolases"/>
    <property type="match status" value="2"/>
</dbReference>
<dbReference type="SMART" id="SM00490">
    <property type="entry name" value="HELICc"/>
    <property type="match status" value="1"/>
</dbReference>
<dbReference type="PROSITE" id="PS51194">
    <property type="entry name" value="HELICASE_CTER"/>
    <property type="match status" value="1"/>
</dbReference>
<protein>
    <submittedName>
        <fullName evidence="5">DEAD/DEAH box helicase</fullName>
    </submittedName>
</protein>
<dbReference type="STRING" id="762983.HMPREF9444_01025"/>
<evidence type="ECO:0000313" key="6">
    <source>
        <dbReference type="Proteomes" id="UP000018458"/>
    </source>
</evidence>
<evidence type="ECO:0000259" key="3">
    <source>
        <dbReference type="PROSITE" id="PS51192"/>
    </source>
</evidence>
<dbReference type="GO" id="GO:0003677">
    <property type="term" value="F:DNA binding"/>
    <property type="evidence" value="ECO:0007669"/>
    <property type="project" value="TreeGrafter"/>
</dbReference>
<keyword evidence="1" id="KW-0547">Nucleotide-binding</keyword>
<dbReference type="HOGENOM" id="CLU_002025_2_1_6"/>
<sequence length="741" mass="83679">MTENPIDLLDPRLLKWIRQRGWQDLHPVQKNAIIPILNSSDDIIISASTASGKTEAAFLPALTYIAKENKPGIRILCISPLKALINDQTRRLKDLTESLKITVTPWHGDSAANNKKKLFDNPQGILLITPESLESLLMNHNAFVKEAFKNTDFVIIDEFHAFMGTQRGYQLQSQLHRIENSVARVIRRIAISATFSNLSSVTEYLRPNNHTIKCDLIKDDSVGKSRLAVQVRGYIIDNDDVEKGINEVKRLTKDEEIIKTSDTRYREIAGDIFRLLRGTTNLVFTNSRAATEVIANDLHELCDKNHVPQEFFPHHGSLSKDMRESLEARLQEGRLPTTAICTATLELGIDISNVASIGQISPPLSVASLRQRLGRSGRRDGLAVLRLFIPEYYSSKHYLTEQLSEDTVLSAAMIKLLLNRWYEPPLEKEYSFSTLVQQTLSVIAANGSVSAKNLWELLCKTGPFNLCTAPLYANFLRSLAEHDLIVQLRDGTLTLGLEGERLCSQWKFYASFETLPDYIIEYNGKHIGTIPLCQPIAVQDTFLFAGNGWIVSDVNPQKRIISVKPYKFHASPLSVSGNTGFIHDEIRMTMFDIYMKGNYPPCLNSQAKENLAAGRDTFFNLGLDKKCMISGPQGLALFPWKGDRIMRTVSLMLAKEQIKNVQYNSHIELEYCSIDSLKVAVANILRQNDIKLNDLVMKVKNLETDKFDYCLSDELKRLNYAHRSLDLDGALTFFKRLAKEL</sequence>
<keyword evidence="5" id="KW-0378">Hydrolase</keyword>
<comment type="caution">
    <text evidence="5">The sequence shown here is derived from an EMBL/GenBank/DDBJ whole genome shotgun (WGS) entry which is preliminary data.</text>
</comment>
<keyword evidence="6" id="KW-1185">Reference proteome</keyword>
<dbReference type="GO" id="GO:0016887">
    <property type="term" value="F:ATP hydrolysis activity"/>
    <property type="evidence" value="ECO:0007669"/>
    <property type="project" value="TreeGrafter"/>
</dbReference>
<dbReference type="SUPFAM" id="SSF52540">
    <property type="entry name" value="P-loop containing nucleoside triphosphate hydrolases"/>
    <property type="match status" value="1"/>
</dbReference>
<evidence type="ECO:0000313" key="5">
    <source>
        <dbReference type="EMBL" id="EFY07104.1"/>
    </source>
</evidence>
<reference evidence="5 6" key="1">
    <citation type="submission" date="2011-01" db="EMBL/GenBank/DDBJ databases">
        <authorList>
            <person name="Weinstock G."/>
            <person name="Sodergren E."/>
            <person name="Clifton S."/>
            <person name="Fulton L."/>
            <person name="Fulton B."/>
            <person name="Courtney L."/>
            <person name="Fronick C."/>
            <person name="Harrison M."/>
            <person name="Strong C."/>
            <person name="Farmer C."/>
            <person name="Delahaunty K."/>
            <person name="Markovic C."/>
            <person name="Hall O."/>
            <person name="Minx P."/>
            <person name="Tomlinson C."/>
            <person name="Mitreva M."/>
            <person name="Hou S."/>
            <person name="Chen J."/>
            <person name="Wollam A."/>
            <person name="Pepin K.H."/>
            <person name="Johnson M."/>
            <person name="Bhonagiri V."/>
            <person name="Zhang X."/>
            <person name="Suruliraj S."/>
            <person name="Warren W."/>
            <person name="Chinwalla A."/>
            <person name="Mardis E.R."/>
            <person name="Wilson R.K."/>
        </authorList>
    </citation>
    <scope>NUCLEOTIDE SEQUENCE [LARGE SCALE GENOMIC DNA]</scope>
    <source>
        <strain evidence="6">DSM 22608 / JCM 16073 / KCTC 15190 / YIT 12066</strain>
    </source>
</reference>
<dbReference type="Pfam" id="PF00271">
    <property type="entry name" value="Helicase_C"/>
    <property type="match status" value="1"/>
</dbReference>
<dbReference type="InterPro" id="IPR027417">
    <property type="entry name" value="P-loop_NTPase"/>
</dbReference>
<dbReference type="Proteomes" id="UP000018458">
    <property type="component" value="Unassembled WGS sequence"/>
</dbReference>
<dbReference type="InterPro" id="IPR001650">
    <property type="entry name" value="Helicase_C-like"/>
</dbReference>
<proteinExistence type="predicted"/>
<evidence type="ECO:0000256" key="1">
    <source>
        <dbReference type="ARBA" id="ARBA00022741"/>
    </source>
</evidence>
<feature type="domain" description="Helicase C-terminal" evidence="4">
    <location>
        <begin position="271"/>
        <end position="443"/>
    </location>
</feature>
<gene>
    <name evidence="5" type="ORF">HMPREF9444_01025</name>
</gene>
<evidence type="ECO:0000256" key="2">
    <source>
        <dbReference type="ARBA" id="ARBA00022840"/>
    </source>
</evidence>
<dbReference type="PROSITE" id="PS51192">
    <property type="entry name" value="HELICASE_ATP_BIND_1"/>
    <property type="match status" value="1"/>
</dbReference>
<dbReference type="InterPro" id="IPR052511">
    <property type="entry name" value="ATP-dep_Helicase"/>
</dbReference>
<dbReference type="OrthoDB" id="9815222at2"/>
<dbReference type="Pfam" id="PF00270">
    <property type="entry name" value="DEAD"/>
    <property type="match status" value="1"/>
</dbReference>
<dbReference type="GO" id="GO:0004386">
    <property type="term" value="F:helicase activity"/>
    <property type="evidence" value="ECO:0007669"/>
    <property type="project" value="UniProtKB-KW"/>
</dbReference>
<dbReference type="AlphaFoldDB" id="E8LJY8"/>
<feature type="domain" description="Helicase ATP-binding" evidence="3">
    <location>
        <begin position="34"/>
        <end position="213"/>
    </location>
</feature>
<dbReference type="eggNOG" id="COG1201">
    <property type="taxonomic scope" value="Bacteria"/>
</dbReference>
<name>E8LJY8_SUCHY</name>
<dbReference type="GO" id="GO:0005524">
    <property type="term" value="F:ATP binding"/>
    <property type="evidence" value="ECO:0007669"/>
    <property type="project" value="UniProtKB-KW"/>
</dbReference>
<evidence type="ECO:0000259" key="4">
    <source>
        <dbReference type="PROSITE" id="PS51194"/>
    </source>
</evidence>
<keyword evidence="2" id="KW-0067">ATP-binding</keyword>
<dbReference type="PANTHER" id="PTHR47962">
    <property type="entry name" value="ATP-DEPENDENT HELICASE LHR-RELATED-RELATED"/>
    <property type="match status" value="1"/>
</dbReference>
<dbReference type="EMBL" id="AEVO01000051">
    <property type="protein sequence ID" value="EFY07104.1"/>
    <property type="molecule type" value="Genomic_DNA"/>
</dbReference>
<dbReference type="CDD" id="cd18796">
    <property type="entry name" value="SF2_C_LHR"/>
    <property type="match status" value="1"/>
</dbReference>